<dbReference type="GO" id="GO:0055085">
    <property type="term" value="P:transmembrane transport"/>
    <property type="evidence" value="ECO:0007669"/>
    <property type="project" value="InterPro"/>
</dbReference>
<dbReference type="EMBL" id="FNDU01000012">
    <property type="protein sequence ID" value="SDI79797.1"/>
    <property type="molecule type" value="Genomic_DNA"/>
</dbReference>
<reference evidence="3 4" key="1">
    <citation type="submission" date="2016-10" db="EMBL/GenBank/DDBJ databases">
        <authorList>
            <person name="de Groot N.N."/>
        </authorList>
    </citation>
    <scope>NUCLEOTIDE SEQUENCE [LARGE SCALE GENOMIC DNA]</scope>
    <source>
        <strain evidence="4">P4B,CCM 7963,CECT 7998,DSM 25260,IBRC-M 10614,KCTC 13821</strain>
    </source>
</reference>
<feature type="coiled-coil region" evidence="2">
    <location>
        <begin position="255"/>
        <end position="298"/>
    </location>
</feature>
<protein>
    <submittedName>
        <fullName evidence="3">TRAP-type C4-dicarboxylate transport system, substrate-binding protein</fullName>
    </submittedName>
</protein>
<dbReference type="PANTHER" id="PTHR33376:SF4">
    <property type="entry name" value="SIALIC ACID-BINDING PERIPLASMIC PROTEIN SIAP"/>
    <property type="match status" value="1"/>
</dbReference>
<dbReference type="Gene3D" id="3.40.190.170">
    <property type="entry name" value="Bacterial extracellular solute-binding protein, family 7"/>
    <property type="match status" value="1"/>
</dbReference>
<proteinExistence type="predicted"/>
<dbReference type="InterPro" id="IPR038404">
    <property type="entry name" value="TRAP_DctP_sf"/>
</dbReference>
<evidence type="ECO:0000256" key="2">
    <source>
        <dbReference type="SAM" id="Coils"/>
    </source>
</evidence>
<gene>
    <name evidence="3" type="ORF">SAMN05216352_11232</name>
</gene>
<dbReference type="AlphaFoldDB" id="A0A1G8NI86"/>
<dbReference type="CDD" id="cd13603">
    <property type="entry name" value="PBP2_TRAP_Siap_TeaA_like"/>
    <property type="match status" value="1"/>
</dbReference>
<dbReference type="PANTHER" id="PTHR33376">
    <property type="match status" value="1"/>
</dbReference>
<keyword evidence="4" id="KW-1185">Reference proteome</keyword>
<keyword evidence="1" id="KW-0732">Signal</keyword>
<accession>A0A1G8NI86</accession>
<dbReference type="RefSeq" id="WP_091587031.1">
    <property type="nucleotide sequence ID" value="NZ_FNDU01000012.1"/>
</dbReference>
<dbReference type="STRING" id="930129.SAMN05216352_11232"/>
<organism evidence="3 4">
    <name type="scientific">Alteribacillus bidgolensis</name>
    <dbReference type="NCBI Taxonomy" id="930129"/>
    <lineage>
        <taxon>Bacteria</taxon>
        <taxon>Bacillati</taxon>
        <taxon>Bacillota</taxon>
        <taxon>Bacilli</taxon>
        <taxon>Bacillales</taxon>
        <taxon>Bacillaceae</taxon>
        <taxon>Alteribacillus</taxon>
    </lineage>
</organism>
<dbReference type="InterPro" id="IPR018389">
    <property type="entry name" value="DctP_fam"/>
</dbReference>
<sequence>MKTLISTLLFGMTAASLIGCGSGDAGGEASEEAEGETVELVAATINPSDSLLARSLTAFADEVENQSDGAIEFTVHTGGQAGDASSLYQSVITGDIDVIYSDPDWFAEHNPEFNVLGTNYLFEDQEHFESVVNESDKLSYFEDLLVEDPGLKTVMYAGGLERNIISTFPIESIEDLEGQDMRSGGSSTEMEWWKNLGANPSTIDFSEVYTAIQTGVVDGSQNSLDAMIEQRFGEVADYVARTQHELTLGFVVMNNERYESLDSELQEAIQTASEEVQAEYISKAFEQAEEDMETLESEFGVEFTEPDREEFIERSRVQMEEIAEEQGIEEEVEDIFVK</sequence>
<dbReference type="Proteomes" id="UP000199017">
    <property type="component" value="Unassembled WGS sequence"/>
</dbReference>
<evidence type="ECO:0000256" key="1">
    <source>
        <dbReference type="ARBA" id="ARBA00022729"/>
    </source>
</evidence>
<name>A0A1G8NI86_9BACI</name>
<dbReference type="PROSITE" id="PS51257">
    <property type="entry name" value="PROKAR_LIPOPROTEIN"/>
    <property type="match status" value="1"/>
</dbReference>
<dbReference type="NCBIfam" id="NF037995">
    <property type="entry name" value="TRAP_S1"/>
    <property type="match status" value="1"/>
</dbReference>
<evidence type="ECO:0000313" key="4">
    <source>
        <dbReference type="Proteomes" id="UP000199017"/>
    </source>
</evidence>
<dbReference type="OrthoDB" id="9776801at2"/>
<evidence type="ECO:0000313" key="3">
    <source>
        <dbReference type="EMBL" id="SDI79797.1"/>
    </source>
</evidence>
<keyword evidence="2" id="KW-0175">Coiled coil</keyword>
<dbReference type="Pfam" id="PF03480">
    <property type="entry name" value="DctP"/>
    <property type="match status" value="1"/>
</dbReference>